<dbReference type="Proteomes" id="UP001520878">
    <property type="component" value="Unassembled WGS sequence"/>
</dbReference>
<dbReference type="RefSeq" id="WP_229162627.1">
    <property type="nucleotide sequence ID" value="NZ_JAJEWP010000007.1"/>
</dbReference>
<sequence length="606" mass="69038">MKAFFKGLGYTVLAILIAGGGLAAHEWYAEKPFFFRVLLDRAMVKSALDKPEVLTSLGVLEQFGIKGHNAELNDDSLAEGDRMYEELKGLRETLMSYADEDLDADQRLSKEIAMYLLDTVIEAEPYRYHDYPVNQLFGLQNGFPSFMDSQHRIAEPEDVENYISRLQKMRVKFAQNMEGLKLREARNIIPPRFVIERVLDEMRGFVGTPAKENILYTSLEKRINDAEDFPVEEKARLLALAEAEINDTVYPTYQTYIDYFDGLKAKAGTDDGLWHLEGGDIAYEQALRFFTTTDYTADQIHRMGLSEVARIQEEILTILAEQGYDISEGFTAAIEAMKADPRFYYEDSDAGREQILADYQTILDEIDAGLDDAFNIRPKAGMEVVRIPLFKEKTAPGAYYQQPSMDGTRPGRFFANLYDIQATPKYGMRTLAYHEGIPGHHFQIAISMELEGLPIFRKIPMFTAYTEGWALYAERLAWELGFQDDPFDNIGRLQAELFRAVRLVVDTGIHAKRWTREEAIDYMLKNTGMAESDVVSEIERYIVMPGQATSYKVGMMKILEVREKAMQALGDDFSLAEFHDVVLKNGAVPLDVLERLVDEYIAEKQS</sequence>
<dbReference type="PANTHER" id="PTHR33361:SF2">
    <property type="entry name" value="DUF885 DOMAIN-CONTAINING PROTEIN"/>
    <property type="match status" value="1"/>
</dbReference>
<reference evidence="1 2" key="1">
    <citation type="submission" date="2021-10" db="EMBL/GenBank/DDBJ databases">
        <title>Draft genome of Aestuariibacter halophilus JC2043.</title>
        <authorList>
            <person name="Emsley S.A."/>
            <person name="Pfannmuller K.M."/>
            <person name="Ushijima B."/>
            <person name="Saw J.H."/>
            <person name="Videau P."/>
        </authorList>
    </citation>
    <scope>NUCLEOTIDE SEQUENCE [LARGE SCALE GENOMIC DNA]</scope>
    <source>
        <strain evidence="1 2">JC2043</strain>
    </source>
</reference>
<dbReference type="EMBL" id="JAJEWP010000007">
    <property type="protein sequence ID" value="MCC2618087.1"/>
    <property type="molecule type" value="Genomic_DNA"/>
</dbReference>
<organism evidence="1 2">
    <name type="scientific">Fluctibacter halophilus</name>
    <dbReference type="NCBI Taxonomy" id="226011"/>
    <lineage>
        <taxon>Bacteria</taxon>
        <taxon>Pseudomonadati</taxon>
        <taxon>Pseudomonadota</taxon>
        <taxon>Gammaproteobacteria</taxon>
        <taxon>Alteromonadales</taxon>
        <taxon>Alteromonadaceae</taxon>
        <taxon>Fluctibacter</taxon>
    </lineage>
</organism>
<proteinExistence type="predicted"/>
<dbReference type="InterPro" id="IPR010281">
    <property type="entry name" value="DUF885"/>
</dbReference>
<evidence type="ECO:0000313" key="1">
    <source>
        <dbReference type="EMBL" id="MCC2618087.1"/>
    </source>
</evidence>
<name>A0ABS8GC24_9ALTE</name>
<keyword evidence="2" id="KW-1185">Reference proteome</keyword>
<evidence type="ECO:0000313" key="2">
    <source>
        <dbReference type="Proteomes" id="UP001520878"/>
    </source>
</evidence>
<dbReference type="PANTHER" id="PTHR33361">
    <property type="entry name" value="GLR0591 PROTEIN"/>
    <property type="match status" value="1"/>
</dbReference>
<comment type="caution">
    <text evidence="1">The sequence shown here is derived from an EMBL/GenBank/DDBJ whole genome shotgun (WGS) entry which is preliminary data.</text>
</comment>
<gene>
    <name evidence="1" type="ORF">LJ739_17665</name>
</gene>
<dbReference type="Pfam" id="PF05960">
    <property type="entry name" value="DUF885"/>
    <property type="match status" value="1"/>
</dbReference>
<protein>
    <submittedName>
        <fullName evidence="1">DUF885 domain-containing protein</fullName>
    </submittedName>
</protein>
<accession>A0ABS8GC24</accession>